<feature type="transmembrane region" description="Helical" evidence="1">
    <location>
        <begin position="346"/>
        <end position="367"/>
    </location>
</feature>
<dbReference type="STRING" id="1817722.A2703_00015"/>
<feature type="transmembrane region" description="Helical" evidence="1">
    <location>
        <begin position="6"/>
        <end position="29"/>
    </location>
</feature>
<keyword evidence="1" id="KW-0812">Transmembrane</keyword>
<keyword evidence="1" id="KW-1133">Transmembrane helix</keyword>
<feature type="transmembrane region" description="Helical" evidence="1">
    <location>
        <begin position="263"/>
        <end position="284"/>
    </location>
</feature>
<feature type="transmembrane region" description="Helical" evidence="1">
    <location>
        <begin position="161"/>
        <end position="192"/>
    </location>
</feature>
<keyword evidence="1" id="KW-0472">Membrane</keyword>
<evidence type="ECO:0000313" key="2">
    <source>
        <dbReference type="EMBL" id="OGD71331.1"/>
    </source>
</evidence>
<evidence type="ECO:0008006" key="4">
    <source>
        <dbReference type="Google" id="ProtNLM"/>
    </source>
</evidence>
<sequence>MFSEILLFAVFVASFVLRLFFVSDSHFAFTIDQARDMLEIRKIAVAHDLVFIGPITSLNGVFLGPFWFYFNLLPFLAGGGDPNYLAYWQVIFFHLTVFVFWWYFRKKNFSLAFWGSLFLLVSPRLLEATSYPFNANTAPSFVLLTFLLLHHVLTSKKALHLFILGLLVGISLQIEVAFSILLLPLSLAWLMVKKVKKLRFYLLGFCLTLIPQIAFEVKHGFMMTKVFLTEFSGGSDILGEHLGLIERILDRYQHYLGLLNSSLPLGSLTLYLFLFGIIIFGYQLLKRTRIQGDQTFFGINLSLIALSLFFYILYPGRLKDWWTINLSIPYLMILASFISFLKKPTFTIRLAGFLFLVFSLLNGFNLFRHRLSQRLDRSDDRALLLNQIEAIDTVYQQADGKGFIVYDFAPAVYDYNYQYLFWWYGKLKYGYLPQKVTYQDNVPVYIENNAFYWQAARPNEEGQVFLIIESDPNFEEEESVWRSRFASLCVAQKRQLVGNITVEKLFQCPQKEVIFVYH</sequence>
<gene>
    <name evidence="2" type="ORF">A2703_00015</name>
</gene>
<reference evidence="2 3" key="1">
    <citation type="journal article" date="2016" name="Nat. Commun.">
        <title>Thousands of microbial genomes shed light on interconnected biogeochemical processes in an aquifer system.</title>
        <authorList>
            <person name="Anantharaman K."/>
            <person name="Brown C.T."/>
            <person name="Hug L.A."/>
            <person name="Sharon I."/>
            <person name="Castelle C.J."/>
            <person name="Probst A.J."/>
            <person name="Thomas B.C."/>
            <person name="Singh A."/>
            <person name="Wilkins M.J."/>
            <person name="Karaoz U."/>
            <person name="Brodie E.L."/>
            <person name="Williams K.H."/>
            <person name="Hubbard S.S."/>
            <person name="Banfield J.F."/>
        </authorList>
    </citation>
    <scope>NUCLEOTIDE SEQUENCE [LARGE SCALE GENOMIC DNA]</scope>
</reference>
<dbReference type="Proteomes" id="UP000177979">
    <property type="component" value="Unassembled WGS sequence"/>
</dbReference>
<feature type="transmembrane region" description="Helical" evidence="1">
    <location>
        <begin position="321"/>
        <end position="340"/>
    </location>
</feature>
<name>A0A1F5EVA2_9BACT</name>
<feature type="transmembrane region" description="Helical" evidence="1">
    <location>
        <begin position="85"/>
        <end position="104"/>
    </location>
</feature>
<evidence type="ECO:0000256" key="1">
    <source>
        <dbReference type="SAM" id="Phobius"/>
    </source>
</evidence>
<feature type="transmembrane region" description="Helical" evidence="1">
    <location>
        <begin position="138"/>
        <end position="154"/>
    </location>
</feature>
<proteinExistence type="predicted"/>
<protein>
    <recommendedName>
        <fullName evidence="4">Glycosyltransferase RgtA/B/C/D-like domain-containing protein</fullName>
    </recommendedName>
</protein>
<feature type="transmembrane region" description="Helical" evidence="1">
    <location>
        <begin position="49"/>
        <end position="70"/>
    </location>
</feature>
<evidence type="ECO:0000313" key="3">
    <source>
        <dbReference type="Proteomes" id="UP000177979"/>
    </source>
</evidence>
<feature type="transmembrane region" description="Helical" evidence="1">
    <location>
        <begin position="296"/>
        <end position="314"/>
    </location>
</feature>
<dbReference type="AlphaFoldDB" id="A0A1F5EVA2"/>
<organism evidence="2 3">
    <name type="scientific">Candidatus Collierbacteria bacterium RIFCSPHIGHO2_01_FULL_50_25</name>
    <dbReference type="NCBI Taxonomy" id="1817722"/>
    <lineage>
        <taxon>Bacteria</taxon>
        <taxon>Candidatus Collieribacteriota</taxon>
    </lineage>
</organism>
<dbReference type="EMBL" id="MFAG01000035">
    <property type="protein sequence ID" value="OGD71331.1"/>
    <property type="molecule type" value="Genomic_DNA"/>
</dbReference>
<accession>A0A1F5EVA2</accession>
<feature type="transmembrane region" description="Helical" evidence="1">
    <location>
        <begin position="109"/>
        <end position="126"/>
    </location>
</feature>
<feature type="transmembrane region" description="Helical" evidence="1">
    <location>
        <begin position="198"/>
        <end position="215"/>
    </location>
</feature>
<comment type="caution">
    <text evidence="2">The sequence shown here is derived from an EMBL/GenBank/DDBJ whole genome shotgun (WGS) entry which is preliminary data.</text>
</comment>